<feature type="compositionally biased region" description="Basic and acidic residues" evidence="11">
    <location>
        <begin position="254"/>
        <end position="265"/>
    </location>
</feature>
<keyword evidence="8 10" id="KW-0406">Ion transport</keyword>
<feature type="transmembrane region" description="Helical" evidence="10">
    <location>
        <begin position="61"/>
        <end position="80"/>
    </location>
</feature>
<keyword evidence="6 10" id="KW-0630">Potassium</keyword>
<dbReference type="InterPro" id="IPR004773">
    <property type="entry name" value="K/Na_transp_Trk1/HKT1"/>
</dbReference>
<keyword evidence="5 10" id="KW-0812">Transmembrane</keyword>
<evidence type="ECO:0000256" key="8">
    <source>
        <dbReference type="ARBA" id="ARBA00023065"/>
    </source>
</evidence>
<evidence type="ECO:0000313" key="12">
    <source>
        <dbReference type="EMBL" id="PSK48659.1"/>
    </source>
</evidence>
<evidence type="ECO:0000256" key="1">
    <source>
        <dbReference type="ARBA" id="ARBA00004141"/>
    </source>
</evidence>
<evidence type="ECO:0000256" key="10">
    <source>
        <dbReference type="PIRNR" id="PIRNR002450"/>
    </source>
</evidence>
<name>A0A2P7ZKC5_9PEZI</name>
<feature type="transmembrane region" description="Helical" evidence="10">
    <location>
        <begin position="601"/>
        <end position="618"/>
    </location>
</feature>
<keyword evidence="7 10" id="KW-1133">Transmembrane helix</keyword>
<dbReference type="Pfam" id="PF02386">
    <property type="entry name" value="TrkH"/>
    <property type="match status" value="1"/>
</dbReference>
<evidence type="ECO:0000256" key="2">
    <source>
        <dbReference type="ARBA" id="ARBA00009137"/>
    </source>
</evidence>
<dbReference type="PANTHER" id="PTHR31064:SF37">
    <property type="entry name" value="TRANSPORTER, PUTATIVE (EUROFUNG)-RELATED"/>
    <property type="match status" value="1"/>
</dbReference>
<dbReference type="GO" id="GO:0030007">
    <property type="term" value="P:intracellular potassium ion homeostasis"/>
    <property type="evidence" value="ECO:0007669"/>
    <property type="project" value="UniProtKB-UniRule"/>
</dbReference>
<feature type="transmembrane region" description="Helical" evidence="10">
    <location>
        <begin position="390"/>
        <end position="418"/>
    </location>
</feature>
<evidence type="ECO:0000256" key="7">
    <source>
        <dbReference type="ARBA" id="ARBA00022989"/>
    </source>
</evidence>
<feature type="transmembrane region" description="Helical" evidence="10">
    <location>
        <begin position="359"/>
        <end position="378"/>
    </location>
</feature>
<feature type="region of interest" description="Disordered" evidence="11">
    <location>
        <begin position="135"/>
        <end position="190"/>
    </location>
</feature>
<evidence type="ECO:0000256" key="4">
    <source>
        <dbReference type="ARBA" id="ARBA00022538"/>
    </source>
</evidence>
<dbReference type="InterPro" id="IPR051143">
    <property type="entry name" value="TrkH_K-transport"/>
</dbReference>
<evidence type="ECO:0000256" key="3">
    <source>
        <dbReference type="ARBA" id="ARBA00022448"/>
    </source>
</evidence>
<evidence type="ECO:0000256" key="5">
    <source>
        <dbReference type="ARBA" id="ARBA00022692"/>
    </source>
</evidence>
<dbReference type="GO" id="GO:0140107">
    <property type="term" value="F:high-affinity potassium ion transmembrane transporter activity"/>
    <property type="evidence" value="ECO:0007669"/>
    <property type="project" value="TreeGrafter"/>
</dbReference>
<dbReference type="Proteomes" id="UP000243723">
    <property type="component" value="Unassembled WGS sequence"/>
</dbReference>
<evidence type="ECO:0000313" key="13">
    <source>
        <dbReference type="Proteomes" id="UP000243723"/>
    </source>
</evidence>
<keyword evidence="13" id="KW-1185">Reference proteome</keyword>
<dbReference type="InterPro" id="IPR015958">
    <property type="entry name" value="Trk1_fungi"/>
</dbReference>
<dbReference type="AlphaFoldDB" id="A0A2P7ZKC5"/>
<keyword evidence="3 10" id="KW-0813">Transport</keyword>
<accession>A0A2P7ZKC5</accession>
<feature type="transmembrane region" description="Helical" evidence="10">
    <location>
        <begin position="455"/>
        <end position="475"/>
    </location>
</feature>
<dbReference type="GO" id="GO:0005886">
    <property type="term" value="C:plasma membrane"/>
    <property type="evidence" value="ECO:0007669"/>
    <property type="project" value="InterPro"/>
</dbReference>
<dbReference type="OrthoDB" id="9999863at2759"/>
<dbReference type="GO" id="GO:1990573">
    <property type="term" value="P:potassium ion import across plasma membrane"/>
    <property type="evidence" value="ECO:0007669"/>
    <property type="project" value="TreeGrafter"/>
</dbReference>
<dbReference type="STRING" id="40998.A0A2P7ZKC5"/>
<comment type="similarity">
    <text evidence="2 10">Belongs to the TrkH potassium transport family.</text>
</comment>
<keyword evidence="4 10" id="KW-0633">Potassium transport</keyword>
<feature type="transmembrane region" description="Helical" evidence="10">
    <location>
        <begin position="28"/>
        <end position="49"/>
    </location>
</feature>
<protein>
    <recommendedName>
        <fullName evidence="10">Potassium transport protein</fullName>
    </recommendedName>
</protein>
<feature type="compositionally biased region" description="Polar residues" evidence="11">
    <location>
        <begin position="221"/>
        <end position="230"/>
    </location>
</feature>
<keyword evidence="9 10" id="KW-0472">Membrane</keyword>
<organism evidence="12 13">
    <name type="scientific">Elsinoe australis</name>
    <dbReference type="NCBI Taxonomy" id="40998"/>
    <lineage>
        <taxon>Eukaryota</taxon>
        <taxon>Fungi</taxon>
        <taxon>Dikarya</taxon>
        <taxon>Ascomycota</taxon>
        <taxon>Pezizomycotina</taxon>
        <taxon>Dothideomycetes</taxon>
        <taxon>Dothideomycetidae</taxon>
        <taxon>Myriangiales</taxon>
        <taxon>Elsinoaceae</taxon>
        <taxon>Elsinoe</taxon>
    </lineage>
</organism>
<dbReference type="EMBL" id="NHZQ01000174">
    <property type="protein sequence ID" value="PSK48659.1"/>
    <property type="molecule type" value="Genomic_DNA"/>
</dbReference>
<evidence type="ECO:0000256" key="11">
    <source>
        <dbReference type="SAM" id="MobiDB-lite"/>
    </source>
</evidence>
<comment type="caution">
    <text evidence="12">The sequence shown here is derived from an EMBL/GenBank/DDBJ whole genome shotgun (WGS) entry which is preliminary data.</text>
</comment>
<dbReference type="InterPro" id="IPR003445">
    <property type="entry name" value="Cat_transpt"/>
</dbReference>
<feature type="compositionally biased region" description="Polar residues" evidence="11">
    <location>
        <begin position="164"/>
        <end position="190"/>
    </location>
</feature>
<reference evidence="12 13" key="1">
    <citation type="submission" date="2017-05" db="EMBL/GenBank/DDBJ databases">
        <title>Draft genome sequence of Elsinoe australis.</title>
        <authorList>
            <person name="Cheng Q."/>
        </authorList>
    </citation>
    <scope>NUCLEOTIDE SEQUENCE [LARGE SCALE GENOMIC DNA]</scope>
    <source>
        <strain evidence="12 13">NL1</strain>
    </source>
</reference>
<evidence type="ECO:0000256" key="9">
    <source>
        <dbReference type="ARBA" id="ARBA00023136"/>
    </source>
</evidence>
<evidence type="ECO:0000256" key="6">
    <source>
        <dbReference type="ARBA" id="ARBA00022958"/>
    </source>
</evidence>
<feature type="transmembrane region" description="Helical" evidence="10">
    <location>
        <begin position="316"/>
        <end position="344"/>
    </location>
</feature>
<proteinExistence type="inferred from homology"/>
<dbReference type="NCBIfam" id="TIGR00934">
    <property type="entry name" value="2a38euk"/>
    <property type="match status" value="1"/>
</dbReference>
<feature type="transmembrane region" description="Helical" evidence="10">
    <location>
        <begin position="92"/>
        <end position="112"/>
    </location>
</feature>
<comment type="subcellular location">
    <subcellularLocation>
        <location evidence="1">Membrane</location>
        <topology evidence="1">Multi-pass membrane protein</topology>
    </subcellularLocation>
</comment>
<gene>
    <name evidence="12" type="ORF">B9Z65_70</name>
</gene>
<sequence>MALKDISLLRLPSLSRVKRFVRSQSPPINFITIHYTYFICTILISAVILWGSSTATHGLRFIDALFLTTSAMTLAGLNTVNLSTLNTFQQFVLFFLIMIGSSILVSAVVVLFRRRAFEQKFQAIVKEEKARRHRRGSSWSGLPFSRSHSRQRSQQNLSRATMPHQMSNDAMATSDSNREAQQSADGQPNQQVAAVDNELVAVGSSDTGACQQHIAFDPSTTFRTSMHQDNPVSPSKKVKRRSSFMSARGVGAHPDARLRSTRTHESTATSPDDEAQGSETGKPHGRFPLGFVSRNSEFHGLTEDERERLGGVEYRALIWLSWLVPTYCILFHLFSCIGLGAWVANNRADTTRRNGINPWWLGAFNAVSAFNNSGMSVLDQNMTVFQDAYYMLITMSFLILAGNTCYPIFLRLIIWTLWKLMPENVAWHDSKETLKFLLDHPRRCYTNLFPSIHTWWLLAAVVVLNGIDWAAFEILNIGNEKITDLLPVNLRVIDGLFQAFAVRSGGFYVVPIPLVRISLQVLYVVMMYISVYPVVITMRNSNVYEERSLGIYSQDTYNNYQNQDVEQPRSLWHRITGLQRHVSNLHESKSYFVRQQIRAQLAHDIWWLVLAIFVVMIIEGDKFEKDPATFSVFNTIFETVSGYGTVGISVGVPYDNYSFCGSWSTLSKLVLCAVMLRGRHRGLPVAIDRAILLPGEQLGQAEEEDAMIRLERSISRSRADPAD</sequence>
<feature type="region of interest" description="Disordered" evidence="11">
    <location>
        <begin position="221"/>
        <end position="288"/>
    </location>
</feature>
<dbReference type="PANTHER" id="PTHR31064">
    <property type="entry name" value="POTASSIUM TRANSPORT PROTEIN DDB_G0292412-RELATED"/>
    <property type="match status" value="1"/>
</dbReference>
<feature type="transmembrane region" description="Helical" evidence="10">
    <location>
        <begin position="521"/>
        <end position="538"/>
    </location>
</feature>
<dbReference type="PIRSF" id="PIRSF002450">
    <property type="entry name" value="K+_transpter_TRK"/>
    <property type="match status" value="1"/>
</dbReference>